<dbReference type="InParanoid" id="A0A0Q9W1J3"/>
<dbReference type="AlphaFoldDB" id="A0A0Q9W1J3"/>
<name>A0A0Q9W1J3_DROVI</name>
<organism evidence="2 3">
    <name type="scientific">Drosophila virilis</name>
    <name type="common">Fruit fly</name>
    <dbReference type="NCBI Taxonomy" id="7244"/>
    <lineage>
        <taxon>Eukaryota</taxon>
        <taxon>Metazoa</taxon>
        <taxon>Ecdysozoa</taxon>
        <taxon>Arthropoda</taxon>
        <taxon>Hexapoda</taxon>
        <taxon>Insecta</taxon>
        <taxon>Pterygota</taxon>
        <taxon>Neoptera</taxon>
        <taxon>Endopterygota</taxon>
        <taxon>Diptera</taxon>
        <taxon>Brachycera</taxon>
        <taxon>Muscomorpha</taxon>
        <taxon>Ephydroidea</taxon>
        <taxon>Drosophilidae</taxon>
        <taxon>Drosophila</taxon>
    </lineage>
</organism>
<evidence type="ECO:0000313" key="2">
    <source>
        <dbReference type="EMBL" id="KRF78861.1"/>
    </source>
</evidence>
<keyword evidence="3" id="KW-1185">Reference proteome</keyword>
<dbReference type="OrthoDB" id="8055880at2759"/>
<feature type="region of interest" description="Disordered" evidence="1">
    <location>
        <begin position="1"/>
        <end position="20"/>
    </location>
</feature>
<gene>
    <name evidence="2" type="primary">Dvir\GJ25944</name>
    <name evidence="2" type="ORF">Dvir_GJ25944</name>
</gene>
<feature type="compositionally biased region" description="Basic and acidic residues" evidence="1">
    <location>
        <begin position="8"/>
        <end position="20"/>
    </location>
</feature>
<dbReference type="EMBL" id="CH940652">
    <property type="protein sequence ID" value="KRF78861.1"/>
    <property type="molecule type" value="Genomic_DNA"/>
</dbReference>
<protein>
    <submittedName>
        <fullName evidence="2">Uncharacterized protein</fullName>
    </submittedName>
</protein>
<reference evidence="2 3" key="1">
    <citation type="journal article" date="2007" name="Nature">
        <title>Evolution of genes and genomes on the Drosophila phylogeny.</title>
        <authorList>
            <consortium name="Drosophila 12 Genomes Consortium"/>
            <person name="Clark A.G."/>
            <person name="Eisen M.B."/>
            <person name="Smith D.R."/>
            <person name="Bergman C.M."/>
            <person name="Oliver B."/>
            <person name="Markow T.A."/>
            <person name="Kaufman T.C."/>
            <person name="Kellis M."/>
            <person name="Gelbart W."/>
            <person name="Iyer V.N."/>
            <person name="Pollard D.A."/>
            <person name="Sackton T.B."/>
            <person name="Larracuente A.M."/>
            <person name="Singh N.D."/>
            <person name="Abad J.P."/>
            <person name="Abt D.N."/>
            <person name="Adryan B."/>
            <person name="Aguade M."/>
            <person name="Akashi H."/>
            <person name="Anderson W.W."/>
            <person name="Aquadro C.F."/>
            <person name="Ardell D.H."/>
            <person name="Arguello R."/>
            <person name="Artieri C.G."/>
            <person name="Barbash D.A."/>
            <person name="Barker D."/>
            <person name="Barsanti P."/>
            <person name="Batterham P."/>
            <person name="Batzoglou S."/>
            <person name="Begun D."/>
            <person name="Bhutkar A."/>
            <person name="Blanco E."/>
            <person name="Bosak S.A."/>
            <person name="Bradley R.K."/>
            <person name="Brand A.D."/>
            <person name="Brent M.R."/>
            <person name="Brooks A.N."/>
            <person name="Brown R.H."/>
            <person name="Butlin R.K."/>
            <person name="Caggese C."/>
            <person name="Calvi B.R."/>
            <person name="Bernardo de Carvalho A."/>
            <person name="Caspi A."/>
            <person name="Castrezana S."/>
            <person name="Celniker S.E."/>
            <person name="Chang J.L."/>
            <person name="Chapple C."/>
            <person name="Chatterji S."/>
            <person name="Chinwalla A."/>
            <person name="Civetta A."/>
            <person name="Clifton S.W."/>
            <person name="Comeron J.M."/>
            <person name="Costello J.C."/>
            <person name="Coyne J.A."/>
            <person name="Daub J."/>
            <person name="David R.G."/>
            <person name="Delcher A.L."/>
            <person name="Delehaunty K."/>
            <person name="Do C.B."/>
            <person name="Ebling H."/>
            <person name="Edwards K."/>
            <person name="Eickbush T."/>
            <person name="Evans J.D."/>
            <person name="Filipski A."/>
            <person name="Findeiss S."/>
            <person name="Freyhult E."/>
            <person name="Fulton L."/>
            <person name="Fulton R."/>
            <person name="Garcia A.C."/>
            <person name="Gardiner A."/>
            <person name="Garfield D.A."/>
            <person name="Garvin B.E."/>
            <person name="Gibson G."/>
            <person name="Gilbert D."/>
            <person name="Gnerre S."/>
            <person name="Godfrey J."/>
            <person name="Good R."/>
            <person name="Gotea V."/>
            <person name="Gravely B."/>
            <person name="Greenberg A.J."/>
            <person name="Griffiths-Jones S."/>
            <person name="Gross S."/>
            <person name="Guigo R."/>
            <person name="Gustafson E.A."/>
            <person name="Haerty W."/>
            <person name="Hahn M.W."/>
            <person name="Halligan D.L."/>
            <person name="Halpern A.L."/>
            <person name="Halter G.M."/>
            <person name="Han M.V."/>
            <person name="Heger A."/>
            <person name="Hillier L."/>
            <person name="Hinrichs A.S."/>
            <person name="Holmes I."/>
            <person name="Hoskins R.A."/>
            <person name="Hubisz M.J."/>
            <person name="Hultmark D."/>
            <person name="Huntley M.A."/>
            <person name="Jaffe D.B."/>
            <person name="Jagadeeshan S."/>
            <person name="Jeck W.R."/>
            <person name="Johnson J."/>
            <person name="Jones C.D."/>
            <person name="Jordan W.C."/>
            <person name="Karpen G.H."/>
            <person name="Kataoka E."/>
            <person name="Keightley P.D."/>
            <person name="Kheradpour P."/>
            <person name="Kirkness E.F."/>
            <person name="Koerich L.B."/>
            <person name="Kristiansen K."/>
            <person name="Kudrna D."/>
            <person name="Kulathinal R.J."/>
            <person name="Kumar S."/>
            <person name="Kwok R."/>
            <person name="Lander E."/>
            <person name="Langley C.H."/>
            <person name="Lapoint R."/>
            <person name="Lazzaro B.P."/>
            <person name="Lee S.J."/>
            <person name="Levesque L."/>
            <person name="Li R."/>
            <person name="Lin C.F."/>
            <person name="Lin M.F."/>
            <person name="Lindblad-Toh K."/>
            <person name="Llopart A."/>
            <person name="Long M."/>
            <person name="Low L."/>
            <person name="Lozovsky E."/>
            <person name="Lu J."/>
            <person name="Luo M."/>
            <person name="Machado C.A."/>
            <person name="Makalowski W."/>
            <person name="Marzo M."/>
            <person name="Matsuda M."/>
            <person name="Matzkin L."/>
            <person name="McAllister B."/>
            <person name="McBride C.S."/>
            <person name="McKernan B."/>
            <person name="McKernan K."/>
            <person name="Mendez-Lago M."/>
            <person name="Minx P."/>
            <person name="Mollenhauer M.U."/>
            <person name="Montooth K."/>
            <person name="Mount S.M."/>
            <person name="Mu X."/>
            <person name="Myers E."/>
            <person name="Negre B."/>
            <person name="Newfeld S."/>
            <person name="Nielsen R."/>
            <person name="Noor M.A."/>
            <person name="O'Grady P."/>
            <person name="Pachter L."/>
            <person name="Papaceit M."/>
            <person name="Parisi M.J."/>
            <person name="Parisi M."/>
            <person name="Parts L."/>
            <person name="Pedersen J.S."/>
            <person name="Pesole G."/>
            <person name="Phillippy A.M."/>
            <person name="Ponting C.P."/>
            <person name="Pop M."/>
            <person name="Porcelli D."/>
            <person name="Powell J.R."/>
            <person name="Prohaska S."/>
            <person name="Pruitt K."/>
            <person name="Puig M."/>
            <person name="Quesneville H."/>
            <person name="Ram K.R."/>
            <person name="Rand D."/>
            <person name="Rasmussen M.D."/>
            <person name="Reed L.K."/>
            <person name="Reenan R."/>
            <person name="Reily A."/>
            <person name="Remington K.A."/>
            <person name="Rieger T.T."/>
            <person name="Ritchie M.G."/>
            <person name="Robin C."/>
            <person name="Rogers Y.H."/>
            <person name="Rohde C."/>
            <person name="Rozas J."/>
            <person name="Rubenfield M.J."/>
            <person name="Ruiz A."/>
            <person name="Russo S."/>
            <person name="Salzberg S.L."/>
            <person name="Sanchez-Gracia A."/>
            <person name="Saranga D.J."/>
            <person name="Sato H."/>
            <person name="Schaeffer S.W."/>
            <person name="Schatz M.C."/>
            <person name="Schlenke T."/>
            <person name="Schwartz R."/>
            <person name="Segarra C."/>
            <person name="Singh R.S."/>
            <person name="Sirot L."/>
            <person name="Sirota M."/>
            <person name="Sisneros N.B."/>
            <person name="Smith C.D."/>
            <person name="Smith T.F."/>
            <person name="Spieth J."/>
            <person name="Stage D.E."/>
            <person name="Stark A."/>
            <person name="Stephan W."/>
            <person name="Strausberg R.L."/>
            <person name="Strempel S."/>
            <person name="Sturgill D."/>
            <person name="Sutton G."/>
            <person name="Sutton G.G."/>
            <person name="Tao W."/>
            <person name="Teichmann S."/>
            <person name="Tobari Y.N."/>
            <person name="Tomimura Y."/>
            <person name="Tsolas J.M."/>
            <person name="Valente V.L."/>
            <person name="Venter E."/>
            <person name="Venter J.C."/>
            <person name="Vicario S."/>
            <person name="Vieira F.G."/>
            <person name="Vilella A.J."/>
            <person name="Villasante A."/>
            <person name="Walenz B."/>
            <person name="Wang J."/>
            <person name="Wasserman M."/>
            <person name="Watts T."/>
            <person name="Wilson D."/>
            <person name="Wilson R.K."/>
            <person name="Wing R.A."/>
            <person name="Wolfner M.F."/>
            <person name="Wong A."/>
            <person name="Wong G.K."/>
            <person name="Wu C.I."/>
            <person name="Wu G."/>
            <person name="Yamamoto D."/>
            <person name="Yang H.P."/>
            <person name="Yang S.P."/>
            <person name="Yorke J.A."/>
            <person name="Yoshida K."/>
            <person name="Zdobnov E."/>
            <person name="Zhang P."/>
            <person name="Zhang Y."/>
            <person name="Zimin A.V."/>
            <person name="Baldwin J."/>
            <person name="Abdouelleil A."/>
            <person name="Abdulkadir J."/>
            <person name="Abebe A."/>
            <person name="Abera B."/>
            <person name="Abreu J."/>
            <person name="Acer S.C."/>
            <person name="Aftuck L."/>
            <person name="Alexander A."/>
            <person name="An P."/>
            <person name="Anderson E."/>
            <person name="Anderson S."/>
            <person name="Arachi H."/>
            <person name="Azer M."/>
            <person name="Bachantsang P."/>
            <person name="Barry A."/>
            <person name="Bayul T."/>
            <person name="Berlin A."/>
            <person name="Bessette D."/>
            <person name="Bloom T."/>
            <person name="Blye J."/>
            <person name="Boguslavskiy L."/>
            <person name="Bonnet C."/>
            <person name="Boukhgalter B."/>
            <person name="Bourzgui I."/>
            <person name="Brown A."/>
            <person name="Cahill P."/>
            <person name="Channer S."/>
            <person name="Cheshatsang Y."/>
            <person name="Chuda L."/>
            <person name="Citroen M."/>
            <person name="Collymore A."/>
            <person name="Cooke P."/>
            <person name="Costello M."/>
            <person name="D'Aco K."/>
            <person name="Daza R."/>
            <person name="De Haan G."/>
            <person name="DeGray S."/>
            <person name="DeMaso C."/>
            <person name="Dhargay N."/>
            <person name="Dooley K."/>
            <person name="Dooley E."/>
            <person name="Doricent M."/>
            <person name="Dorje P."/>
            <person name="Dorjee K."/>
            <person name="Dupes A."/>
            <person name="Elong R."/>
            <person name="Falk J."/>
            <person name="Farina A."/>
            <person name="Faro S."/>
            <person name="Ferguson D."/>
            <person name="Fisher S."/>
            <person name="Foley C.D."/>
            <person name="Franke A."/>
            <person name="Friedrich D."/>
            <person name="Gadbois L."/>
            <person name="Gearin G."/>
            <person name="Gearin C.R."/>
            <person name="Giannoukos G."/>
            <person name="Goode T."/>
            <person name="Graham J."/>
            <person name="Grandbois E."/>
            <person name="Grewal S."/>
            <person name="Gyaltsen K."/>
            <person name="Hafez N."/>
            <person name="Hagos B."/>
            <person name="Hall J."/>
            <person name="Henson C."/>
            <person name="Hollinger A."/>
            <person name="Honan T."/>
            <person name="Huard M.D."/>
            <person name="Hughes L."/>
            <person name="Hurhula B."/>
            <person name="Husby M.E."/>
            <person name="Kamat A."/>
            <person name="Kanga B."/>
            <person name="Kashin S."/>
            <person name="Khazanovich D."/>
            <person name="Kisner P."/>
            <person name="Lance K."/>
            <person name="Lara M."/>
            <person name="Lee W."/>
            <person name="Lennon N."/>
            <person name="Letendre F."/>
            <person name="LeVine R."/>
            <person name="Lipovsky A."/>
            <person name="Liu X."/>
            <person name="Liu J."/>
            <person name="Liu S."/>
            <person name="Lokyitsang T."/>
            <person name="Lokyitsang Y."/>
            <person name="Lubonja R."/>
            <person name="Lui A."/>
            <person name="MacDonald P."/>
            <person name="Magnisalis V."/>
            <person name="Maru K."/>
            <person name="Matthews C."/>
            <person name="McCusker W."/>
            <person name="McDonough S."/>
            <person name="Mehta T."/>
            <person name="Meldrim J."/>
            <person name="Meneus L."/>
            <person name="Mihai O."/>
            <person name="Mihalev A."/>
            <person name="Mihova T."/>
            <person name="Mittelman R."/>
            <person name="Mlenga V."/>
            <person name="Montmayeur A."/>
            <person name="Mulrain L."/>
            <person name="Navidi A."/>
            <person name="Naylor J."/>
            <person name="Negash T."/>
            <person name="Nguyen T."/>
            <person name="Nguyen N."/>
            <person name="Nicol R."/>
            <person name="Norbu C."/>
            <person name="Norbu N."/>
            <person name="Novod N."/>
            <person name="O'Neill B."/>
            <person name="Osman S."/>
            <person name="Markiewicz E."/>
            <person name="Oyono O.L."/>
            <person name="Patti C."/>
            <person name="Phunkhang P."/>
            <person name="Pierre F."/>
            <person name="Priest M."/>
            <person name="Raghuraman S."/>
            <person name="Rege F."/>
            <person name="Reyes R."/>
            <person name="Rise C."/>
            <person name="Rogov P."/>
            <person name="Ross K."/>
            <person name="Ryan E."/>
            <person name="Settipalli S."/>
            <person name="Shea T."/>
            <person name="Sherpa N."/>
            <person name="Shi L."/>
            <person name="Shih D."/>
            <person name="Sparrow T."/>
            <person name="Spaulding J."/>
            <person name="Stalker J."/>
            <person name="Stange-Thomann N."/>
            <person name="Stavropoulos S."/>
            <person name="Stone C."/>
            <person name="Strader C."/>
            <person name="Tesfaye S."/>
            <person name="Thomson T."/>
            <person name="Thoulutsang Y."/>
            <person name="Thoulutsang D."/>
            <person name="Topham K."/>
            <person name="Topping I."/>
            <person name="Tsamla T."/>
            <person name="Vassiliev H."/>
            <person name="Vo A."/>
            <person name="Wangchuk T."/>
            <person name="Wangdi T."/>
            <person name="Weiand M."/>
            <person name="Wilkinson J."/>
            <person name="Wilson A."/>
            <person name="Yadav S."/>
            <person name="Young G."/>
            <person name="Yu Q."/>
            <person name="Zembek L."/>
            <person name="Zhong D."/>
            <person name="Zimmer A."/>
            <person name="Zwirko Z."/>
            <person name="Jaffe D.B."/>
            <person name="Alvarez P."/>
            <person name="Brockman W."/>
            <person name="Butler J."/>
            <person name="Chin C."/>
            <person name="Gnerre S."/>
            <person name="Grabherr M."/>
            <person name="Kleber M."/>
            <person name="Mauceli E."/>
            <person name="MacCallum I."/>
        </authorList>
    </citation>
    <scope>NUCLEOTIDE SEQUENCE [LARGE SCALE GENOMIC DNA]</scope>
    <source>
        <strain evidence="3">Tucson 15010-1051.87</strain>
    </source>
</reference>
<accession>A0A0Q9W1J3</accession>
<dbReference type="KEGG" id="dvi:26530714"/>
<evidence type="ECO:0000313" key="3">
    <source>
        <dbReference type="Proteomes" id="UP000008792"/>
    </source>
</evidence>
<sequence>MVNMLKGTGHESREKPSTARHLDFARENVEATSHIPLRNRDYGFMKTSKAGTPFPKKTVPFNPQMLTDRLQSAHRSSVTSMISESKTTISSESSLALLTQAPLHNTEMTFEMKRKLFDQGEFTITRGKKTSDMFHPTIEYKLPKYSKRDSHQHALQEMEEYCRAMNIKISKGFDN</sequence>
<evidence type="ECO:0000256" key="1">
    <source>
        <dbReference type="SAM" id="MobiDB-lite"/>
    </source>
</evidence>
<dbReference type="Proteomes" id="UP000008792">
    <property type="component" value="Unassembled WGS sequence"/>
</dbReference>
<proteinExistence type="predicted"/>